<dbReference type="Pfam" id="PF09781">
    <property type="entry name" value="NDUF_B5"/>
    <property type="match status" value="1"/>
</dbReference>
<reference evidence="19" key="1">
    <citation type="submission" date="2018-08" db="EMBL/GenBank/DDBJ databases">
        <authorList>
            <person name="Cornetti L."/>
        </authorList>
    </citation>
    <scope>NUCLEOTIDE SEQUENCE</scope>
    <source>
        <strain evidence="19">ZA-DOLI</strain>
    </source>
</reference>
<evidence type="ECO:0000256" key="12">
    <source>
        <dbReference type="ARBA" id="ARBA00022989"/>
    </source>
</evidence>
<evidence type="ECO:0000256" key="2">
    <source>
        <dbReference type="ARBA" id="ARBA00004434"/>
    </source>
</evidence>
<evidence type="ECO:0000256" key="8">
    <source>
        <dbReference type="ARBA" id="ARBA00022692"/>
    </source>
</evidence>
<keyword evidence="10" id="KW-0809">Transit peptide</keyword>
<accession>A0A4Y7M4G1</accession>
<dbReference type="PANTHER" id="PTHR13178">
    <property type="entry name" value="NADH-UBIQUINONE OXIDOREDUCTASE SGDH SUBUNIT"/>
    <property type="match status" value="1"/>
</dbReference>
<proteinExistence type="evidence at transcript level"/>
<evidence type="ECO:0000256" key="1">
    <source>
        <dbReference type="ARBA" id="ARBA00003195"/>
    </source>
</evidence>
<comment type="subcellular location">
    <subcellularLocation>
        <location evidence="2">Mitochondrion inner membrane</location>
        <topology evidence="2">Single-pass membrane protein</topology>
    </subcellularLocation>
</comment>
<keyword evidence="17" id="KW-0175">Coiled coil</keyword>
<keyword evidence="6" id="KW-0813">Transport</keyword>
<feature type="transmembrane region" description="Helical" evidence="18">
    <location>
        <begin position="12"/>
        <end position="37"/>
    </location>
</feature>
<comment type="subunit">
    <text evidence="4">Complex I is composed of 45 different subunits.</text>
</comment>
<feature type="coiled-coil region" evidence="17">
    <location>
        <begin position="145"/>
        <end position="172"/>
    </location>
</feature>
<evidence type="ECO:0000256" key="4">
    <source>
        <dbReference type="ARBA" id="ARBA00011533"/>
    </source>
</evidence>
<organism evidence="19">
    <name type="scientific">Daphnia dolichocephala</name>
    <dbReference type="NCBI Taxonomy" id="2282166"/>
    <lineage>
        <taxon>Eukaryota</taxon>
        <taxon>Metazoa</taxon>
        <taxon>Ecdysozoa</taxon>
        <taxon>Arthropoda</taxon>
        <taxon>Crustacea</taxon>
        <taxon>Branchiopoda</taxon>
        <taxon>Diplostraca</taxon>
        <taxon>Cladocera</taxon>
        <taxon>Anomopoda</taxon>
        <taxon>Daphniidae</taxon>
        <taxon>Daphnia</taxon>
    </lineage>
</organism>
<keyword evidence="9" id="KW-0999">Mitochondrion inner membrane</keyword>
<dbReference type="PROSITE" id="PS51257">
    <property type="entry name" value="PROKAR_LIPOPROTEIN"/>
    <property type="match status" value="1"/>
</dbReference>
<dbReference type="PANTHER" id="PTHR13178:SF0">
    <property type="entry name" value="NADH DEHYDROGENASE [UBIQUINONE] 1 BETA SUBCOMPLEX SUBUNIT 5, MITOCHONDRIAL"/>
    <property type="match status" value="1"/>
</dbReference>
<keyword evidence="14 18" id="KW-0472">Membrane</keyword>
<comment type="function">
    <text evidence="1">Accessory subunit of the mitochondrial membrane respiratory chain NADH dehydrogenase (Complex I), that is believed not to be involved in catalysis. Complex I functions in the transfer of electrons from NADH to the respiratory chain. The immediate electron acceptor for the enzyme is believed to be ubiquinone.</text>
</comment>
<gene>
    <name evidence="19" type="primary">EOG090X0FIE</name>
</gene>
<evidence type="ECO:0000256" key="14">
    <source>
        <dbReference type="ARBA" id="ARBA00023136"/>
    </source>
</evidence>
<feature type="transmembrane region" description="Helical" evidence="18">
    <location>
        <begin position="74"/>
        <end position="96"/>
    </location>
</feature>
<evidence type="ECO:0000256" key="11">
    <source>
        <dbReference type="ARBA" id="ARBA00022982"/>
    </source>
</evidence>
<sequence>MDMLVKNQKRIIITSIIAGILIIIVGAIVGSCLRVSALQPDSKIALQAIRQMSEHRTMHIKPSRWSWNRFKDMMHFYIMLGVVPSALVITYINIFIGPARLAEIPEGYVPEAHEYFPHPITRWLTKHIYRSYQQEYEVMCHHIYETEYQQKLRKAEKRIKQKMAEKQDTQAYYYQPVSSRNERAIRDRNQNTVEISGSN</sequence>
<evidence type="ECO:0000256" key="15">
    <source>
        <dbReference type="ARBA" id="ARBA00032395"/>
    </source>
</evidence>
<evidence type="ECO:0000256" key="18">
    <source>
        <dbReference type="SAM" id="Phobius"/>
    </source>
</evidence>
<evidence type="ECO:0000256" key="9">
    <source>
        <dbReference type="ARBA" id="ARBA00022792"/>
    </source>
</evidence>
<dbReference type="EMBL" id="LR005825">
    <property type="protein sequence ID" value="SVE75444.1"/>
    <property type="molecule type" value="mRNA"/>
</dbReference>
<evidence type="ECO:0000256" key="13">
    <source>
        <dbReference type="ARBA" id="ARBA00023128"/>
    </source>
</evidence>
<keyword evidence="13" id="KW-0496">Mitochondrion</keyword>
<evidence type="ECO:0000256" key="17">
    <source>
        <dbReference type="SAM" id="Coils"/>
    </source>
</evidence>
<evidence type="ECO:0000256" key="10">
    <source>
        <dbReference type="ARBA" id="ARBA00022946"/>
    </source>
</evidence>
<dbReference type="AlphaFoldDB" id="A0A4Y7M4G1"/>
<keyword evidence="7" id="KW-0679">Respiratory chain</keyword>
<dbReference type="GO" id="GO:0005743">
    <property type="term" value="C:mitochondrial inner membrane"/>
    <property type="evidence" value="ECO:0007669"/>
    <property type="project" value="UniProtKB-SubCell"/>
</dbReference>
<evidence type="ECO:0000256" key="5">
    <source>
        <dbReference type="ARBA" id="ARBA00015175"/>
    </source>
</evidence>
<evidence type="ECO:0000256" key="16">
    <source>
        <dbReference type="ARBA" id="ARBA00032550"/>
    </source>
</evidence>
<keyword evidence="12 18" id="KW-1133">Transmembrane helix</keyword>
<keyword evidence="8 18" id="KW-0812">Transmembrane</keyword>
<protein>
    <recommendedName>
        <fullName evidence="5">NADH dehydrogenase [ubiquinone] 1 beta subcomplex subunit 5, mitochondrial</fullName>
    </recommendedName>
    <alternativeName>
        <fullName evidence="16">Complex I-SGDH</fullName>
    </alternativeName>
    <alternativeName>
        <fullName evidence="15">NADH-ubiquinone oxidoreductase SGDH subunit</fullName>
    </alternativeName>
</protein>
<name>A0A4Y7M4G1_9CRUS</name>
<evidence type="ECO:0000256" key="3">
    <source>
        <dbReference type="ARBA" id="ARBA00007152"/>
    </source>
</evidence>
<evidence type="ECO:0000256" key="7">
    <source>
        <dbReference type="ARBA" id="ARBA00022660"/>
    </source>
</evidence>
<keyword evidence="11" id="KW-0249">Electron transport</keyword>
<dbReference type="InterPro" id="IPR019173">
    <property type="entry name" value="NADH_UbQ_OxRdtase_B5_su"/>
</dbReference>
<comment type="similarity">
    <text evidence="3">Belongs to the complex I NDUFB5 subunit family.</text>
</comment>
<evidence type="ECO:0000313" key="19">
    <source>
        <dbReference type="EMBL" id="SVE75444.1"/>
    </source>
</evidence>
<evidence type="ECO:0000256" key="6">
    <source>
        <dbReference type="ARBA" id="ARBA00022448"/>
    </source>
</evidence>